<keyword evidence="3" id="KW-1185">Reference proteome</keyword>
<dbReference type="InterPro" id="IPR026444">
    <property type="entry name" value="Secre_tail"/>
</dbReference>
<dbReference type="NCBIfam" id="TIGR04183">
    <property type="entry name" value="Por_Secre_tail"/>
    <property type="match status" value="1"/>
</dbReference>
<feature type="signal peptide" evidence="1">
    <location>
        <begin position="1"/>
        <end position="22"/>
    </location>
</feature>
<dbReference type="OrthoDB" id="1466765at2"/>
<accession>A0A7K0EQM0</accession>
<reference evidence="2 3" key="1">
    <citation type="journal article" date="2018" name="Antonie Van Leeuwenhoek">
        <title>Larkinella terrae sp. nov., isolated from soil on Jeju Island, South Korea.</title>
        <authorList>
            <person name="Ten L.N."/>
            <person name="Jeon J."/>
            <person name="Park S.J."/>
            <person name="Park S."/>
            <person name="Lee S.Y."/>
            <person name="Kim M.K."/>
            <person name="Jung H.Y."/>
        </authorList>
    </citation>
    <scope>NUCLEOTIDE SEQUENCE [LARGE SCALE GENOMIC DNA]</scope>
    <source>
        <strain evidence="2 3">KCTC 52001</strain>
    </source>
</reference>
<protein>
    <submittedName>
        <fullName evidence="2">T9SS type A sorting domain-containing protein</fullName>
    </submittedName>
</protein>
<organism evidence="2 3">
    <name type="scientific">Larkinella terrae</name>
    <dbReference type="NCBI Taxonomy" id="2025311"/>
    <lineage>
        <taxon>Bacteria</taxon>
        <taxon>Pseudomonadati</taxon>
        <taxon>Bacteroidota</taxon>
        <taxon>Cytophagia</taxon>
        <taxon>Cytophagales</taxon>
        <taxon>Spirosomataceae</taxon>
        <taxon>Larkinella</taxon>
    </lineage>
</organism>
<evidence type="ECO:0000313" key="2">
    <source>
        <dbReference type="EMBL" id="MRS64110.1"/>
    </source>
</evidence>
<name>A0A7K0EQM0_9BACT</name>
<proteinExistence type="predicted"/>
<sequence length="383" mass="41536">MKHGFLLSAGLMALLNLTPAFAQDLDFNTTSPLYPPGANSHSYTAIGTPAVNVYISVSSGHTTSLAAPQRASTGLYSPNLDFDNPNETKSYSFTFGDPVTGLEFSLIALQYRITTNPDHSYQDKVIILATDEFGNTVMPVIPAGTGYSVAGNEVLATSSTASDVNKVRFPTKVKNVTIVYGNGPLAGSNPNSQGFTIGDMDWSGIVLPVELANFRAKPIGSVVQLAWETTSEHNANYFTVEHSLDVMNFTPIGRVKAAGNATRRQSYAFVDDQSHRMTNYYRLQQVDTDGSKRYSKIIAARPDHLLPALTTYPNPSDGKTFGLQFNDIDTGSLQLVDFNGRKIDFQLIETPTGHVTLNPLVPLKTGLYFLHATGVKTARLVVN</sequence>
<feature type="chain" id="PRO_5029569473" evidence="1">
    <location>
        <begin position="23"/>
        <end position="383"/>
    </location>
</feature>
<dbReference type="AlphaFoldDB" id="A0A7K0EQM0"/>
<keyword evidence="1" id="KW-0732">Signal</keyword>
<dbReference type="RefSeq" id="WP_154177477.1">
    <property type="nucleotide sequence ID" value="NZ_WJXZ01000014.1"/>
</dbReference>
<dbReference type="Proteomes" id="UP000441754">
    <property type="component" value="Unassembled WGS sequence"/>
</dbReference>
<comment type="caution">
    <text evidence="2">The sequence shown here is derived from an EMBL/GenBank/DDBJ whole genome shotgun (WGS) entry which is preliminary data.</text>
</comment>
<evidence type="ECO:0000313" key="3">
    <source>
        <dbReference type="Proteomes" id="UP000441754"/>
    </source>
</evidence>
<gene>
    <name evidence="2" type="ORF">GJJ30_22625</name>
</gene>
<dbReference type="EMBL" id="WJXZ01000014">
    <property type="protein sequence ID" value="MRS64110.1"/>
    <property type="molecule type" value="Genomic_DNA"/>
</dbReference>
<evidence type="ECO:0000256" key="1">
    <source>
        <dbReference type="SAM" id="SignalP"/>
    </source>
</evidence>